<feature type="non-terminal residue" evidence="1">
    <location>
        <position position="83"/>
    </location>
</feature>
<sequence>ANNISEYKVEYLKSIARMVINLNFHKEMIPYILKGHYNCQKEIASSVDILLPNSPTELERVREDMEISDKQGQVVANAVDLSI</sequence>
<protein>
    <submittedName>
        <fullName evidence="1">Uncharacterized protein</fullName>
    </submittedName>
</protein>
<dbReference type="EMBL" id="JBBAYM010000675">
    <property type="protein sequence ID" value="MEI5617480.1"/>
    <property type="molecule type" value="Genomic_DNA"/>
</dbReference>
<accession>A0ABU8GWB5</accession>
<reference evidence="1 2" key="1">
    <citation type="submission" date="2024-03" db="EMBL/GenBank/DDBJ databases">
        <title>First Report of Pectobacterium brasiliscabiei causing potato scab in china.</title>
        <authorList>
            <person name="Handique U."/>
        </authorList>
    </citation>
    <scope>NUCLEOTIDE SEQUENCE [LARGE SCALE GENOMIC DNA]</scope>
    <source>
        <strain evidence="1 2">ZRIMU1503</strain>
    </source>
</reference>
<evidence type="ECO:0000313" key="1">
    <source>
        <dbReference type="EMBL" id="MEI5617480.1"/>
    </source>
</evidence>
<dbReference type="RefSeq" id="WP_336559320.1">
    <property type="nucleotide sequence ID" value="NZ_JBBAYM010000675.1"/>
</dbReference>
<name>A0ABU8GWB5_9ACTN</name>
<feature type="non-terminal residue" evidence="1">
    <location>
        <position position="1"/>
    </location>
</feature>
<gene>
    <name evidence="1" type="ORF">WB403_51195</name>
</gene>
<keyword evidence="2" id="KW-1185">Reference proteome</keyword>
<evidence type="ECO:0000313" key="2">
    <source>
        <dbReference type="Proteomes" id="UP001365781"/>
    </source>
</evidence>
<organism evidence="1 2">
    <name type="scientific">Streptomyces brasiliscabiei</name>
    <dbReference type="NCBI Taxonomy" id="2736302"/>
    <lineage>
        <taxon>Bacteria</taxon>
        <taxon>Bacillati</taxon>
        <taxon>Actinomycetota</taxon>
        <taxon>Actinomycetes</taxon>
        <taxon>Kitasatosporales</taxon>
        <taxon>Streptomycetaceae</taxon>
        <taxon>Streptomyces</taxon>
    </lineage>
</organism>
<dbReference type="Proteomes" id="UP001365781">
    <property type="component" value="Unassembled WGS sequence"/>
</dbReference>
<comment type="caution">
    <text evidence="1">The sequence shown here is derived from an EMBL/GenBank/DDBJ whole genome shotgun (WGS) entry which is preliminary data.</text>
</comment>
<proteinExistence type="predicted"/>